<dbReference type="SUPFAM" id="SSF160527">
    <property type="entry name" value="V-type ATPase subunit E-like"/>
    <property type="match status" value="1"/>
</dbReference>
<name>A0A645GZQ2_9ZZZZ</name>
<keyword evidence="3" id="KW-0406">Ion transport</keyword>
<dbReference type="EMBL" id="VSSQ01083356">
    <property type="protein sequence ID" value="MPN31706.1"/>
    <property type="molecule type" value="Genomic_DNA"/>
</dbReference>
<gene>
    <name evidence="4" type="primary">atpE_65</name>
    <name evidence="4" type="ORF">SDC9_179180</name>
</gene>
<comment type="similarity">
    <text evidence="1">Belongs to the V-ATPase E subunit family.</text>
</comment>
<organism evidence="4">
    <name type="scientific">bioreactor metagenome</name>
    <dbReference type="NCBI Taxonomy" id="1076179"/>
    <lineage>
        <taxon>unclassified sequences</taxon>
        <taxon>metagenomes</taxon>
        <taxon>ecological metagenomes</taxon>
    </lineage>
</organism>
<evidence type="ECO:0000256" key="2">
    <source>
        <dbReference type="ARBA" id="ARBA00022448"/>
    </source>
</evidence>
<dbReference type="Gene3D" id="1.20.5.620">
    <property type="entry name" value="F1F0 ATP synthase subunit B, membrane domain"/>
    <property type="match status" value="1"/>
</dbReference>
<dbReference type="GO" id="GO:0046961">
    <property type="term" value="F:proton-transporting ATPase activity, rotational mechanism"/>
    <property type="evidence" value="ECO:0007669"/>
    <property type="project" value="InterPro"/>
</dbReference>
<dbReference type="InterPro" id="IPR038495">
    <property type="entry name" value="ATPase_E_C"/>
</dbReference>
<proteinExistence type="inferred from homology"/>
<protein>
    <submittedName>
        <fullName evidence="4">V-type proton ATPase subunit E</fullName>
    </submittedName>
</protein>
<keyword evidence="2" id="KW-0813">Transport</keyword>
<comment type="caution">
    <text evidence="4">The sequence shown here is derived from an EMBL/GenBank/DDBJ whole genome shotgun (WGS) entry which is preliminary data.</text>
</comment>
<evidence type="ECO:0000256" key="3">
    <source>
        <dbReference type="ARBA" id="ARBA00023065"/>
    </source>
</evidence>
<evidence type="ECO:0000256" key="1">
    <source>
        <dbReference type="ARBA" id="ARBA00005901"/>
    </source>
</evidence>
<dbReference type="GO" id="GO:0033178">
    <property type="term" value="C:proton-transporting two-sector ATPase complex, catalytic domain"/>
    <property type="evidence" value="ECO:0007669"/>
    <property type="project" value="InterPro"/>
</dbReference>
<dbReference type="Gene3D" id="3.30.2320.30">
    <property type="entry name" value="ATP synthase, E subunit, C-terminal"/>
    <property type="match status" value="1"/>
</dbReference>
<sequence>MSLAQITEKIRSDAQREADEILAKARAKAELTAQRAEEEIDSIKSGFIRRFEVERPEIFRRREIVANLDVKRMMLQSSRDLIQDVYDLSLEKMRMMDRDDQVKLCETLLKKAIKTKDEELEVSGEEKYLDQAWLDGFNKENGTELVFSEDKPDIAGGFILTRGKIRTNCSWDMLVQVAQEKQESDVVKRLFTSAAE</sequence>
<reference evidence="4" key="1">
    <citation type="submission" date="2019-08" db="EMBL/GenBank/DDBJ databases">
        <authorList>
            <person name="Kucharzyk K."/>
            <person name="Murdoch R.W."/>
            <person name="Higgins S."/>
            <person name="Loffler F."/>
        </authorList>
    </citation>
    <scope>NUCLEOTIDE SEQUENCE</scope>
</reference>
<evidence type="ECO:0000313" key="4">
    <source>
        <dbReference type="EMBL" id="MPN31706.1"/>
    </source>
</evidence>
<dbReference type="InterPro" id="IPR002842">
    <property type="entry name" value="ATPase_V1_Esu"/>
</dbReference>
<dbReference type="Pfam" id="PF01991">
    <property type="entry name" value="vATP-synt_E"/>
    <property type="match status" value="1"/>
</dbReference>
<dbReference type="AlphaFoldDB" id="A0A645GZQ2"/>
<accession>A0A645GZQ2</accession>